<proteinExistence type="predicted"/>
<dbReference type="OrthoDB" id="1256349at2"/>
<dbReference type="AlphaFoldDB" id="A0A167K8E9"/>
<evidence type="ECO:0000256" key="1">
    <source>
        <dbReference type="SAM" id="SignalP"/>
    </source>
</evidence>
<reference evidence="2 3" key="1">
    <citation type="submission" date="2016-02" db="EMBL/GenBank/DDBJ databases">
        <title>Ulvibacter sp. LPB0005, isolated from Thais luteostoma.</title>
        <authorList>
            <person name="Shin S.-K."/>
            <person name="Yi H."/>
        </authorList>
    </citation>
    <scope>NUCLEOTIDE SEQUENCE [LARGE SCALE GENOMIC DNA]</scope>
    <source>
        <strain evidence="2 3">LPB0005</strain>
    </source>
</reference>
<evidence type="ECO:0000313" key="2">
    <source>
        <dbReference type="EMBL" id="OAB81495.1"/>
    </source>
</evidence>
<protein>
    <recommendedName>
        <fullName evidence="4">Outer membrane protein beta-barrel domain-containing protein</fullName>
    </recommendedName>
</protein>
<sequence length="228" mass="26467">MKYILSVLLLLFIFTVHAQENSSENSIQNTAQSYITANLLVPFGPYTPRFRVGYIQVLSPRYRAGIDIGYGNESLSFLAIGDNAGNDYKLFEIRPEFYFILNPTRKGNHYISAEAFYLYQEETPIDDNYQSEATGNYVQFDRADFERKKYGLHIKYGVFFPFTESFGGNAYAGVGFKVRDNTYSNVINPRSNEDYFNDFAVFERYREYEGVETNIDFSLGFKLYYSFN</sequence>
<feature type="chain" id="PRO_5007889239" description="Outer membrane protein beta-barrel domain-containing protein" evidence="1">
    <location>
        <begin position="19"/>
        <end position="228"/>
    </location>
</feature>
<keyword evidence="3" id="KW-1185">Reference proteome</keyword>
<evidence type="ECO:0008006" key="4">
    <source>
        <dbReference type="Google" id="ProtNLM"/>
    </source>
</evidence>
<feature type="signal peptide" evidence="1">
    <location>
        <begin position="1"/>
        <end position="18"/>
    </location>
</feature>
<comment type="caution">
    <text evidence="2">The sequence shown here is derived from an EMBL/GenBank/DDBJ whole genome shotgun (WGS) entry which is preliminary data.</text>
</comment>
<keyword evidence="1" id="KW-0732">Signal</keyword>
<dbReference type="RefSeq" id="WP_068588759.1">
    <property type="nucleotide sequence ID" value="NZ_LRXL01000012.1"/>
</dbReference>
<dbReference type="EMBL" id="LRXL01000012">
    <property type="protein sequence ID" value="OAB81495.1"/>
    <property type="molecule type" value="Genomic_DNA"/>
</dbReference>
<organism evidence="2 3">
    <name type="scientific">Cochleicola gelatinilyticus</name>
    <dbReference type="NCBI Taxonomy" id="1763537"/>
    <lineage>
        <taxon>Bacteria</taxon>
        <taxon>Pseudomonadati</taxon>
        <taxon>Bacteroidota</taxon>
        <taxon>Flavobacteriia</taxon>
        <taxon>Flavobacteriales</taxon>
        <taxon>Flavobacteriaceae</taxon>
        <taxon>Cochleicola</taxon>
    </lineage>
</organism>
<dbReference type="STRING" id="1763537.ULVI_01360"/>
<gene>
    <name evidence="2" type="ORF">ULVI_01360</name>
</gene>
<dbReference type="Proteomes" id="UP000077013">
    <property type="component" value="Unassembled WGS sequence"/>
</dbReference>
<evidence type="ECO:0000313" key="3">
    <source>
        <dbReference type="Proteomes" id="UP000077013"/>
    </source>
</evidence>
<name>A0A167K8E9_9FLAO</name>
<accession>A0A167K8E9</accession>